<evidence type="ECO:0000313" key="2">
    <source>
        <dbReference type="EMBL" id="APC42629.1"/>
    </source>
</evidence>
<feature type="transmembrane region" description="Helical" evidence="1">
    <location>
        <begin position="132"/>
        <end position="151"/>
    </location>
</feature>
<keyword evidence="1" id="KW-0812">Transmembrane</keyword>
<feature type="transmembrane region" description="Helical" evidence="1">
    <location>
        <begin position="61"/>
        <end position="80"/>
    </location>
</feature>
<gene>
    <name evidence="2" type="ORF">A7L45_08330</name>
</gene>
<reference evidence="3" key="1">
    <citation type="journal article" date="2016" name="Front. Microbiol.">
        <title>Complete Genome Sequence of Clostridium estertheticum DSM 8809, a Microbe Identified in Spoiled Vacuum Packed Beef.</title>
        <authorList>
            <person name="Yu Z."/>
            <person name="Gunn L."/>
            <person name="Brennan E."/>
            <person name="Reid R."/>
            <person name="Wall P.G."/>
            <person name="Gaora O.P."/>
            <person name="Hurley D."/>
            <person name="Bolton D."/>
            <person name="Fanning S."/>
        </authorList>
    </citation>
    <scope>NUCLEOTIDE SEQUENCE [LARGE SCALE GENOMIC DNA]</scope>
    <source>
        <strain evidence="3">DSM 8809</strain>
    </source>
</reference>
<dbReference type="Proteomes" id="UP000182569">
    <property type="component" value="Chromosome"/>
</dbReference>
<keyword evidence="1" id="KW-0472">Membrane</keyword>
<feature type="transmembrane region" description="Helical" evidence="1">
    <location>
        <begin position="7"/>
        <end position="27"/>
    </location>
</feature>
<evidence type="ECO:0008006" key="4">
    <source>
        <dbReference type="Google" id="ProtNLM"/>
    </source>
</evidence>
<feature type="transmembrane region" description="Helical" evidence="1">
    <location>
        <begin position="180"/>
        <end position="197"/>
    </location>
</feature>
<keyword evidence="3" id="KW-1185">Reference proteome</keyword>
<sequence>MLGYNKIETFHATLLLIFSAALIWSVINPKDLFIWFLEVLPAIIGLVVIIFTYSRFRLTNLTYFLILVHMIILIIGGHYTYEKMPIFNWIRDTFHLSRNYYDRLGHFAQGFIPAILVREILLRQSTLKRSKLLSFIIISICLSISASYELIEWGVAEATGSAADAFLGTQGDVWDTQWDMFLALCGSIISLISMSNLHDNFLKKIK</sequence>
<dbReference type="OrthoDB" id="9786473at2"/>
<protein>
    <recommendedName>
        <fullName evidence="4">DUF2238 domain-containing protein</fullName>
    </recommendedName>
</protein>
<proteinExistence type="predicted"/>
<dbReference type="AlphaFoldDB" id="A0A1J0GMP2"/>
<dbReference type="RefSeq" id="WP_071614914.1">
    <property type="nucleotide sequence ID" value="NZ_CP015756.1"/>
</dbReference>
<feature type="transmembrane region" description="Helical" evidence="1">
    <location>
        <begin position="33"/>
        <end position="54"/>
    </location>
</feature>
<feature type="transmembrane region" description="Helical" evidence="1">
    <location>
        <begin position="100"/>
        <end position="120"/>
    </location>
</feature>
<dbReference type="InterPro" id="IPR058534">
    <property type="entry name" value="YjdF"/>
</dbReference>
<evidence type="ECO:0000256" key="1">
    <source>
        <dbReference type="SAM" id="Phobius"/>
    </source>
</evidence>
<evidence type="ECO:0000313" key="3">
    <source>
        <dbReference type="Proteomes" id="UP000182569"/>
    </source>
</evidence>
<keyword evidence="1" id="KW-1133">Transmembrane helix</keyword>
<dbReference type="EMBL" id="CP015756">
    <property type="protein sequence ID" value="APC42629.1"/>
    <property type="molecule type" value="Genomic_DNA"/>
</dbReference>
<dbReference type="STRING" id="1552.A7L45_08330"/>
<dbReference type="KEGG" id="ceu:A7L45_08330"/>
<organism evidence="2 3">
    <name type="scientific">Clostridium estertheticum subsp. estertheticum</name>
    <dbReference type="NCBI Taxonomy" id="1552"/>
    <lineage>
        <taxon>Bacteria</taxon>
        <taxon>Bacillati</taxon>
        <taxon>Bacillota</taxon>
        <taxon>Clostridia</taxon>
        <taxon>Eubacteriales</taxon>
        <taxon>Clostridiaceae</taxon>
        <taxon>Clostridium</taxon>
    </lineage>
</organism>
<dbReference type="PIRSF" id="PIRSF020606">
    <property type="entry name" value="UCP020606"/>
    <property type="match status" value="1"/>
</dbReference>
<dbReference type="InterPro" id="IPR014509">
    <property type="entry name" value="YjdF-like"/>
</dbReference>
<accession>A0A1J0GMP2</accession>
<name>A0A1J0GMP2_9CLOT</name>
<dbReference type="Pfam" id="PF09997">
    <property type="entry name" value="DUF2238"/>
    <property type="match status" value="1"/>
</dbReference>